<reference evidence="2 3" key="1">
    <citation type="submission" date="2017-11" db="EMBL/GenBank/DDBJ databases">
        <title>Draft genome sequence of Enterococcus plantarum TRW2 strain isolated from lettuce.</title>
        <authorList>
            <person name="Kim E.B."/>
            <person name="Marco M.L."/>
            <person name="Williams T.R."/>
            <person name="You I.H."/>
        </authorList>
    </citation>
    <scope>NUCLEOTIDE SEQUENCE [LARGE SCALE GENOMIC DNA]</scope>
    <source>
        <strain evidence="2 3">TRW2</strain>
    </source>
</reference>
<evidence type="ECO:0000313" key="3">
    <source>
        <dbReference type="Proteomes" id="UP000249828"/>
    </source>
</evidence>
<evidence type="ECO:0000313" key="2">
    <source>
        <dbReference type="EMBL" id="PZL72644.1"/>
    </source>
</evidence>
<evidence type="ECO:0000256" key="1">
    <source>
        <dbReference type="SAM" id="Coils"/>
    </source>
</evidence>
<comment type="caution">
    <text evidence="2">The sequence shown here is derived from an EMBL/GenBank/DDBJ whole genome shotgun (WGS) entry which is preliminary data.</text>
</comment>
<keyword evidence="3" id="KW-1185">Reference proteome</keyword>
<dbReference type="AlphaFoldDB" id="A0A2W3ZF36"/>
<sequence>MDVTSKMQLEAIQQEQSILKQEIKMFQQQQEAFFQLQKQEDRLYTELIDTSAPEERIFFRNKGEDNRYLAKKAQNQLREQEKQLEQRKKELTTQELEAERMYREAQRIEKEE</sequence>
<accession>A0A2W3ZF36</accession>
<protein>
    <submittedName>
        <fullName evidence="2">Uncharacterized protein</fullName>
    </submittedName>
</protein>
<gene>
    <name evidence="2" type="ORF">CI088_10085</name>
</gene>
<feature type="coiled-coil region" evidence="1">
    <location>
        <begin position="70"/>
        <end position="111"/>
    </location>
</feature>
<dbReference type="EMBL" id="PIEU01000078">
    <property type="protein sequence ID" value="PZL72644.1"/>
    <property type="molecule type" value="Genomic_DNA"/>
</dbReference>
<proteinExistence type="predicted"/>
<keyword evidence="1" id="KW-0175">Coiled coil</keyword>
<dbReference type="Proteomes" id="UP000249828">
    <property type="component" value="Unassembled WGS sequence"/>
</dbReference>
<name>A0A2W3ZF36_9ENTE</name>
<dbReference type="RefSeq" id="WP_111248100.1">
    <property type="nucleotide sequence ID" value="NZ_PIEU01000078.1"/>
</dbReference>
<organism evidence="2 3">
    <name type="scientific">Enterococcus plantarum</name>
    <dbReference type="NCBI Taxonomy" id="1077675"/>
    <lineage>
        <taxon>Bacteria</taxon>
        <taxon>Bacillati</taxon>
        <taxon>Bacillota</taxon>
        <taxon>Bacilli</taxon>
        <taxon>Lactobacillales</taxon>
        <taxon>Enterococcaceae</taxon>
        <taxon>Enterococcus</taxon>
    </lineage>
</organism>